<evidence type="ECO:0000313" key="2">
    <source>
        <dbReference type="Proteomes" id="UP000316621"/>
    </source>
</evidence>
<organism evidence="1 2">
    <name type="scientific">Papaver somniferum</name>
    <name type="common">Opium poppy</name>
    <dbReference type="NCBI Taxonomy" id="3469"/>
    <lineage>
        <taxon>Eukaryota</taxon>
        <taxon>Viridiplantae</taxon>
        <taxon>Streptophyta</taxon>
        <taxon>Embryophyta</taxon>
        <taxon>Tracheophyta</taxon>
        <taxon>Spermatophyta</taxon>
        <taxon>Magnoliopsida</taxon>
        <taxon>Ranunculales</taxon>
        <taxon>Papaveraceae</taxon>
        <taxon>Papaveroideae</taxon>
        <taxon>Papaver</taxon>
    </lineage>
</organism>
<proteinExistence type="predicted"/>
<dbReference type="Gramene" id="RZC61959">
    <property type="protein sequence ID" value="RZC61959"/>
    <property type="gene ID" value="C5167_023723"/>
</dbReference>
<dbReference type="GO" id="GO:0005975">
    <property type="term" value="P:carbohydrate metabolic process"/>
    <property type="evidence" value="ECO:0007669"/>
    <property type="project" value="InterPro"/>
</dbReference>
<dbReference type="EMBL" id="CM010719">
    <property type="protein sequence ID" value="RZC61959.1"/>
    <property type="molecule type" value="Genomic_DNA"/>
</dbReference>
<sequence length="102" mass="11715">MTIQLHIYCRMQITYQYNKTLFMVIEEILRIPNTAKQVNLVGGYNDAGDHVEYGWSSLILGKVVTTVLKLDYVTGDGLIEEIGELFDASQRNSWKRLVMQES</sequence>
<keyword evidence="2" id="KW-1185">Reference proteome</keyword>
<dbReference type="SUPFAM" id="SSF48208">
    <property type="entry name" value="Six-hairpin glycosidases"/>
    <property type="match status" value="1"/>
</dbReference>
<accession>A0A4Y7JQF4</accession>
<dbReference type="AlphaFoldDB" id="A0A4Y7JQF4"/>
<name>A0A4Y7JQF4_PAPSO</name>
<protein>
    <submittedName>
        <fullName evidence="1">Uncharacterized protein</fullName>
    </submittedName>
</protein>
<reference evidence="1 2" key="1">
    <citation type="journal article" date="2018" name="Science">
        <title>The opium poppy genome and morphinan production.</title>
        <authorList>
            <person name="Guo L."/>
            <person name="Winzer T."/>
            <person name="Yang X."/>
            <person name="Li Y."/>
            <person name="Ning Z."/>
            <person name="He Z."/>
            <person name="Teodor R."/>
            <person name="Lu Y."/>
            <person name="Bowser T.A."/>
            <person name="Graham I.A."/>
            <person name="Ye K."/>
        </authorList>
    </citation>
    <scope>NUCLEOTIDE SEQUENCE [LARGE SCALE GENOMIC DNA]</scope>
    <source>
        <strain evidence="2">cv. HN1</strain>
        <tissue evidence="1">Leaves</tissue>
    </source>
</reference>
<dbReference type="InterPro" id="IPR008928">
    <property type="entry name" value="6-hairpin_glycosidase_sf"/>
</dbReference>
<evidence type="ECO:0000313" key="1">
    <source>
        <dbReference type="EMBL" id="RZC61959.1"/>
    </source>
</evidence>
<gene>
    <name evidence="1" type="ORF">C5167_023723</name>
</gene>
<dbReference type="Proteomes" id="UP000316621">
    <property type="component" value="Chromosome 5"/>
</dbReference>